<dbReference type="Gene3D" id="1.10.1040.10">
    <property type="entry name" value="N-(1-d-carboxylethyl)-l-norvaline Dehydrogenase, domain 2"/>
    <property type="match status" value="1"/>
</dbReference>
<dbReference type="Pfam" id="PF01232">
    <property type="entry name" value="Mannitol_dh"/>
    <property type="match status" value="1"/>
</dbReference>
<dbReference type="PROSITE" id="PS00974">
    <property type="entry name" value="MANNITOL_DHGENASE"/>
    <property type="match status" value="1"/>
</dbReference>
<dbReference type="Pfam" id="PF08125">
    <property type="entry name" value="Mannitol_dh_C"/>
    <property type="match status" value="1"/>
</dbReference>
<dbReference type="AlphaFoldDB" id="A0A2K9EUR3"/>
<dbReference type="SUPFAM" id="SSF51735">
    <property type="entry name" value="NAD(P)-binding Rossmann-fold domains"/>
    <property type="match status" value="1"/>
</dbReference>
<dbReference type="InterPro" id="IPR036291">
    <property type="entry name" value="NAD(P)-bd_dom_sf"/>
</dbReference>
<dbReference type="Proteomes" id="UP000233742">
    <property type="component" value="Chromosome"/>
</dbReference>
<dbReference type="KEGG" id="paro:CUV01_05870"/>
<dbReference type="PANTHER" id="PTHR43362">
    <property type="entry name" value="MANNITOL DEHYDROGENASE DSF1-RELATED"/>
    <property type="match status" value="1"/>
</dbReference>
<evidence type="ECO:0000259" key="4">
    <source>
        <dbReference type="Pfam" id="PF08125"/>
    </source>
</evidence>
<keyword evidence="1" id="KW-0560">Oxidoreductase</keyword>
<feature type="domain" description="Mannitol dehydrogenase N-terminal" evidence="3">
    <location>
        <begin position="28"/>
        <end position="276"/>
    </location>
</feature>
<dbReference type="SUPFAM" id="SSF48179">
    <property type="entry name" value="6-phosphogluconate dehydrogenase C-terminal domain-like"/>
    <property type="match status" value="1"/>
</dbReference>
<dbReference type="InterPro" id="IPR023027">
    <property type="entry name" value="Mannitol_DH_CS"/>
</dbReference>
<dbReference type="InterPro" id="IPR013131">
    <property type="entry name" value="Mannitol_DH_N"/>
</dbReference>
<evidence type="ECO:0000259" key="3">
    <source>
        <dbReference type="Pfam" id="PF01232"/>
    </source>
</evidence>
<dbReference type="PRINTS" id="PR00084">
    <property type="entry name" value="MTLDHDRGNASE"/>
</dbReference>
<accession>A0A2K9EUR3</accession>
<keyword evidence="2" id="KW-0520">NAD</keyword>
<dbReference type="EMBL" id="CP025408">
    <property type="protein sequence ID" value="AUH32984.1"/>
    <property type="molecule type" value="Genomic_DNA"/>
</dbReference>
<dbReference type="RefSeq" id="WP_101459657.1">
    <property type="nucleotide sequence ID" value="NZ_CP025408.1"/>
</dbReference>
<dbReference type="InterPro" id="IPR008927">
    <property type="entry name" value="6-PGluconate_DH-like_C_sf"/>
</dbReference>
<dbReference type="Gene3D" id="3.40.50.720">
    <property type="entry name" value="NAD(P)-binding Rossmann-like Domain"/>
    <property type="match status" value="1"/>
</dbReference>
<dbReference type="OrthoDB" id="271711at2"/>
<evidence type="ECO:0000313" key="6">
    <source>
        <dbReference type="Proteomes" id="UP000233742"/>
    </source>
</evidence>
<dbReference type="GO" id="GO:0019594">
    <property type="term" value="P:mannitol metabolic process"/>
    <property type="evidence" value="ECO:0007669"/>
    <property type="project" value="InterPro"/>
</dbReference>
<dbReference type="InterPro" id="IPR013118">
    <property type="entry name" value="Mannitol_DH_C"/>
</dbReference>
<dbReference type="GO" id="GO:0016616">
    <property type="term" value="F:oxidoreductase activity, acting on the CH-OH group of donors, NAD or NADP as acceptor"/>
    <property type="evidence" value="ECO:0007669"/>
    <property type="project" value="TreeGrafter"/>
</dbReference>
<dbReference type="InterPro" id="IPR000669">
    <property type="entry name" value="Mannitol_DH"/>
</dbReference>
<evidence type="ECO:0000256" key="1">
    <source>
        <dbReference type="ARBA" id="ARBA00023002"/>
    </source>
</evidence>
<dbReference type="InterPro" id="IPR050988">
    <property type="entry name" value="Mannitol_DH/Oxidoreductase"/>
</dbReference>
<protein>
    <submittedName>
        <fullName evidence="5">Mannitol dehydrogenase</fullName>
    </submittedName>
</protein>
<dbReference type="PANTHER" id="PTHR43362:SF1">
    <property type="entry name" value="MANNITOL DEHYDROGENASE 2-RELATED"/>
    <property type="match status" value="1"/>
</dbReference>
<evidence type="ECO:0000256" key="2">
    <source>
        <dbReference type="ARBA" id="ARBA00023027"/>
    </source>
</evidence>
<feature type="domain" description="Mannitol dehydrogenase C-terminal" evidence="4">
    <location>
        <begin position="285"/>
        <end position="474"/>
    </location>
</feature>
<gene>
    <name evidence="5" type="ORF">CUV01_05870</name>
</gene>
<name>A0A2K9EUR3_9RHOB</name>
<dbReference type="InterPro" id="IPR013328">
    <property type="entry name" value="6PGD_dom2"/>
</dbReference>
<organism evidence="5 6">
    <name type="scientific">Paracoccus tegillarcae</name>
    <dbReference type="NCBI Taxonomy" id="1529068"/>
    <lineage>
        <taxon>Bacteria</taxon>
        <taxon>Pseudomonadati</taxon>
        <taxon>Pseudomonadota</taxon>
        <taxon>Alphaproteobacteria</taxon>
        <taxon>Rhodobacterales</taxon>
        <taxon>Paracoccaceae</taxon>
        <taxon>Paracoccus</taxon>
    </lineage>
</organism>
<evidence type="ECO:0000313" key="5">
    <source>
        <dbReference type="EMBL" id="AUH32984.1"/>
    </source>
</evidence>
<reference evidence="5 6" key="1">
    <citation type="submission" date="2017-12" db="EMBL/GenBank/DDBJ databases">
        <authorList>
            <person name="Hurst M.R.H."/>
        </authorList>
    </citation>
    <scope>NUCLEOTIDE SEQUENCE [LARGE SCALE GENOMIC DNA]</scope>
    <source>
        <strain evidence="5 6">BM15</strain>
    </source>
</reference>
<keyword evidence="6" id="KW-1185">Reference proteome</keyword>
<sequence length="488" mass="52826">MAQKLSDATLSQIGHPVPTYDRTSLTPGILHFGVGNFHRAHQAVYLDRLMNAGGGRDFAIVGAGVMPGDQRMRDTLAGQDNLYTVVEQSADASQARVIGPMIDYIAPGNSAQVIAQLSEPSIRIASLTITEGGYFIDANTGHFDPAHPAIAADGQNPDAAGTVFGLLVAGLRARRAAGTQPFTVMCCDNIPHNGVITREAVVETARLSDPELAEWIAENVAFPNGMVDRITPATSDRERAMVLDDFGIADDAPVFCEDFIQWVLEDNFPAGRPALEDVGVEFVADVTPWEMMKIRILNGGHAVIAYPAGLMDIHFVHEAMQNDLVAAFLEKVETEEIIPAVAPVPGTDLNTYFAKVKERCANPKIADTVRRLCLDGSNRQPKFIVPTIADRLARDLPVEGLALESALWCRYCAGQSDSGAVIEPNDPNWDRLTETAKRAKDDPSAWLNMADIYGATGRDPRFASAFADWLAALWRNGTAATLRRYLGG</sequence>
<proteinExistence type="predicted"/>